<dbReference type="EMBL" id="BAAAFG010000001">
    <property type="protein sequence ID" value="GAA0871094.1"/>
    <property type="molecule type" value="Genomic_DNA"/>
</dbReference>
<dbReference type="Gene3D" id="3.40.50.880">
    <property type="match status" value="1"/>
</dbReference>
<comment type="similarity">
    <text evidence="3">Belongs to the peptidase C56 family. HSP31-like subfamily.</text>
</comment>
<feature type="region of interest" description="Disordered" evidence="4">
    <location>
        <begin position="1"/>
        <end position="24"/>
    </location>
</feature>
<proteinExistence type="inferred from homology"/>
<accession>A0ABP3XRY0</accession>
<sequence length="255" mass="27752">MSCKDSAENKQQKSTNAETESQENPLRVLIVLTSQKTIGDADMETGFWLEEFASPYYTMLDQGIELEIATPIGGKAPIDPRSMEDGALTTAAKRYLSDTQAQQRVATTRKLSTIDASNFDGIFNPGGHGPMWDLAESEVSAALIEDFYRDDKPIGMVCHAPAALKGAVAPNGDPLIKGKKVTGFTNDEEKAVNLADKVPFLLETMLKEKGADFSKAPNFNVHVVEDDVLVTGQNPASAEKAAELFMEKLHENENN</sequence>
<comment type="caution">
    <text evidence="6">The sequence shown here is derived from an EMBL/GenBank/DDBJ whole genome shotgun (WGS) entry which is preliminary data.</text>
</comment>
<dbReference type="InterPro" id="IPR002818">
    <property type="entry name" value="DJ-1/PfpI"/>
</dbReference>
<dbReference type="InterPro" id="IPR050325">
    <property type="entry name" value="Prot/Nucl_acid_deglycase"/>
</dbReference>
<evidence type="ECO:0000313" key="6">
    <source>
        <dbReference type="EMBL" id="GAA0871094.1"/>
    </source>
</evidence>
<dbReference type="InterPro" id="IPR029062">
    <property type="entry name" value="Class_I_gatase-like"/>
</dbReference>
<dbReference type="PANTHER" id="PTHR48094:SF11">
    <property type="entry name" value="GLUTATHIONE-INDEPENDENT GLYOXALASE HSP31-RELATED"/>
    <property type="match status" value="1"/>
</dbReference>
<gene>
    <name evidence="6" type="ORF">GCM10009117_02390</name>
</gene>
<reference evidence="7" key="1">
    <citation type="journal article" date="2019" name="Int. J. Syst. Evol. Microbiol.">
        <title>The Global Catalogue of Microorganisms (GCM) 10K type strain sequencing project: providing services to taxonomists for standard genome sequencing and annotation.</title>
        <authorList>
            <consortium name="The Broad Institute Genomics Platform"/>
            <consortium name="The Broad Institute Genome Sequencing Center for Infectious Disease"/>
            <person name="Wu L."/>
            <person name="Ma J."/>
        </authorList>
    </citation>
    <scope>NUCLEOTIDE SEQUENCE [LARGE SCALE GENOMIC DNA]</scope>
    <source>
        <strain evidence="7">JCM 16082</strain>
    </source>
</reference>
<organism evidence="6 7">
    <name type="scientific">Gangjinia marincola</name>
    <dbReference type="NCBI Taxonomy" id="578463"/>
    <lineage>
        <taxon>Bacteria</taxon>
        <taxon>Pseudomonadati</taxon>
        <taxon>Bacteroidota</taxon>
        <taxon>Flavobacteriia</taxon>
        <taxon>Flavobacteriales</taxon>
        <taxon>Flavobacteriaceae</taxon>
        <taxon>Gangjinia</taxon>
    </lineage>
</organism>
<evidence type="ECO:0000259" key="5">
    <source>
        <dbReference type="Pfam" id="PF01965"/>
    </source>
</evidence>
<dbReference type="SUPFAM" id="SSF52317">
    <property type="entry name" value="Class I glutamine amidotransferase-like"/>
    <property type="match status" value="1"/>
</dbReference>
<dbReference type="PANTHER" id="PTHR48094">
    <property type="entry name" value="PROTEIN/NUCLEIC ACID DEGLYCASE DJ-1-RELATED"/>
    <property type="match status" value="1"/>
</dbReference>
<keyword evidence="2" id="KW-0456">Lyase</keyword>
<evidence type="ECO:0000256" key="3">
    <source>
        <dbReference type="ARBA" id="ARBA00038493"/>
    </source>
</evidence>
<evidence type="ECO:0000256" key="2">
    <source>
        <dbReference type="ARBA" id="ARBA00023239"/>
    </source>
</evidence>
<dbReference type="Pfam" id="PF01965">
    <property type="entry name" value="DJ-1_PfpI"/>
    <property type="match status" value="1"/>
</dbReference>
<protein>
    <submittedName>
        <fullName evidence="6">Type 1 glutamine amidotransferase domain-containing protein</fullName>
    </submittedName>
</protein>
<keyword evidence="6" id="KW-0315">Glutamine amidotransferase</keyword>
<evidence type="ECO:0000256" key="4">
    <source>
        <dbReference type="SAM" id="MobiDB-lite"/>
    </source>
</evidence>
<feature type="compositionally biased region" description="Polar residues" evidence="4">
    <location>
        <begin position="12"/>
        <end position="24"/>
    </location>
</feature>
<feature type="domain" description="DJ-1/PfpI" evidence="5">
    <location>
        <begin position="52"/>
        <end position="247"/>
    </location>
</feature>
<name>A0ABP3XRY0_9FLAO</name>
<evidence type="ECO:0000256" key="1">
    <source>
        <dbReference type="ARBA" id="ARBA00023016"/>
    </source>
</evidence>
<evidence type="ECO:0000313" key="7">
    <source>
        <dbReference type="Proteomes" id="UP001500507"/>
    </source>
</evidence>
<dbReference type="CDD" id="cd03141">
    <property type="entry name" value="GATase1_Hsp31_like"/>
    <property type="match status" value="1"/>
</dbReference>
<keyword evidence="1" id="KW-0346">Stress response</keyword>
<keyword evidence="7" id="KW-1185">Reference proteome</keyword>
<dbReference type="Proteomes" id="UP001500507">
    <property type="component" value="Unassembled WGS sequence"/>
</dbReference>
<feature type="compositionally biased region" description="Basic and acidic residues" evidence="4">
    <location>
        <begin position="1"/>
        <end position="11"/>
    </location>
</feature>